<dbReference type="AlphaFoldDB" id="W9I186"/>
<dbReference type="Proteomes" id="UP000030753">
    <property type="component" value="Unassembled WGS sequence"/>
</dbReference>
<evidence type="ECO:0000313" key="1">
    <source>
        <dbReference type="EMBL" id="EWY88613.1"/>
    </source>
</evidence>
<organism evidence="1 2">
    <name type="scientific">Fusarium oxysporum NRRL 32931</name>
    <dbReference type="NCBI Taxonomy" id="660029"/>
    <lineage>
        <taxon>Eukaryota</taxon>
        <taxon>Fungi</taxon>
        <taxon>Dikarya</taxon>
        <taxon>Ascomycota</taxon>
        <taxon>Pezizomycotina</taxon>
        <taxon>Sordariomycetes</taxon>
        <taxon>Hypocreomycetidae</taxon>
        <taxon>Hypocreales</taxon>
        <taxon>Nectriaceae</taxon>
        <taxon>Fusarium</taxon>
        <taxon>Fusarium oxysporum species complex</taxon>
    </lineage>
</organism>
<reference evidence="1 2" key="1">
    <citation type="submission" date="2011-06" db="EMBL/GenBank/DDBJ databases">
        <title>The Genome Sequence of Fusarium oxysporum FOSC 3-a.</title>
        <authorList>
            <consortium name="The Broad Institute Genome Sequencing Platform"/>
            <person name="Ma L.-J."/>
            <person name="Gale L.R."/>
            <person name="Schwartz D.C."/>
            <person name="Zhou S."/>
            <person name="Corby-Kistler H."/>
            <person name="Young S.K."/>
            <person name="Zeng Q."/>
            <person name="Gargeya S."/>
            <person name="Fitzgerald M."/>
            <person name="Haas B."/>
            <person name="Abouelleil A."/>
            <person name="Alvarado L."/>
            <person name="Arachchi H.M."/>
            <person name="Berlin A."/>
            <person name="Brown A."/>
            <person name="Chapman S.B."/>
            <person name="Chen Z."/>
            <person name="Dunbar C."/>
            <person name="Freedman E."/>
            <person name="Gearin G."/>
            <person name="Gellesch M."/>
            <person name="Goldberg J."/>
            <person name="Griggs A."/>
            <person name="Gujja S."/>
            <person name="Heiman D."/>
            <person name="Howarth C."/>
            <person name="Larson L."/>
            <person name="Lui A."/>
            <person name="MacDonald P.J.P."/>
            <person name="Mehta T."/>
            <person name="Montmayeur A."/>
            <person name="Murphy C."/>
            <person name="Neiman D."/>
            <person name="Pearson M."/>
            <person name="Priest M."/>
            <person name="Roberts A."/>
            <person name="Saif S."/>
            <person name="Shea T."/>
            <person name="Shenoy N."/>
            <person name="Sisk P."/>
            <person name="Stolte C."/>
            <person name="Sykes S."/>
            <person name="Wortman J."/>
            <person name="Nusbaum C."/>
            <person name="Birren B."/>
        </authorList>
    </citation>
    <scope>NUCLEOTIDE SEQUENCE [LARGE SCALE GENOMIC DNA]</scope>
    <source>
        <strain evidence="2">FOSC 3-a</strain>
    </source>
</reference>
<gene>
    <name evidence="1" type="ORF">FOYG_09735</name>
</gene>
<accession>W9I186</accession>
<sequence>MAFIIMAMQGSVLSSDVIELSSEAVHNDQYTLSCRVRRQLYPAGNKTVEPFHHDPGLKAKVSELSLTHDNGWTFYCVNLRC</sequence>
<dbReference type="EMBL" id="JH717844">
    <property type="protein sequence ID" value="EWY88613.1"/>
    <property type="molecule type" value="Genomic_DNA"/>
</dbReference>
<name>W9I186_FUSOX</name>
<protein>
    <submittedName>
        <fullName evidence="1">Uncharacterized protein</fullName>
    </submittedName>
</protein>
<evidence type="ECO:0000313" key="2">
    <source>
        <dbReference type="Proteomes" id="UP000030753"/>
    </source>
</evidence>
<dbReference type="HOGENOM" id="CLU_2654563_0_0_1"/>
<proteinExistence type="predicted"/>